<dbReference type="SUPFAM" id="SSF88713">
    <property type="entry name" value="Glycoside hydrolase/deacetylase"/>
    <property type="match status" value="1"/>
</dbReference>
<name>A0A382KNZ3_9ZZZZ</name>
<dbReference type="InterPro" id="IPR002509">
    <property type="entry name" value="NODB_dom"/>
</dbReference>
<evidence type="ECO:0000259" key="1">
    <source>
        <dbReference type="Pfam" id="PF01522"/>
    </source>
</evidence>
<dbReference type="EMBL" id="UINC01080962">
    <property type="protein sequence ID" value="SVC24391.1"/>
    <property type="molecule type" value="Genomic_DNA"/>
</dbReference>
<organism evidence="2">
    <name type="scientific">marine metagenome</name>
    <dbReference type="NCBI Taxonomy" id="408172"/>
    <lineage>
        <taxon>unclassified sequences</taxon>
        <taxon>metagenomes</taxon>
        <taxon>ecological metagenomes</taxon>
    </lineage>
</organism>
<dbReference type="Gene3D" id="3.20.20.370">
    <property type="entry name" value="Glycoside hydrolase/deacetylase"/>
    <property type="match status" value="1"/>
</dbReference>
<dbReference type="GO" id="GO:0016810">
    <property type="term" value="F:hydrolase activity, acting on carbon-nitrogen (but not peptide) bonds"/>
    <property type="evidence" value="ECO:0007669"/>
    <property type="project" value="InterPro"/>
</dbReference>
<dbReference type="GO" id="GO:0005975">
    <property type="term" value="P:carbohydrate metabolic process"/>
    <property type="evidence" value="ECO:0007669"/>
    <property type="project" value="InterPro"/>
</dbReference>
<dbReference type="InterPro" id="IPR011330">
    <property type="entry name" value="Glyco_hydro/deAcase_b/a-brl"/>
</dbReference>
<protein>
    <recommendedName>
        <fullName evidence="1">NodB homology domain-containing protein</fullName>
    </recommendedName>
</protein>
<reference evidence="2" key="1">
    <citation type="submission" date="2018-05" db="EMBL/GenBank/DDBJ databases">
        <authorList>
            <person name="Lanie J.A."/>
            <person name="Ng W.-L."/>
            <person name="Kazmierczak K.M."/>
            <person name="Andrzejewski T.M."/>
            <person name="Davidsen T.M."/>
            <person name="Wayne K.J."/>
            <person name="Tettelin H."/>
            <person name="Glass J.I."/>
            <person name="Rusch D."/>
            <person name="Podicherti R."/>
            <person name="Tsui H.-C.T."/>
            <person name="Winkler M.E."/>
        </authorList>
    </citation>
    <scope>NUCLEOTIDE SEQUENCE</scope>
</reference>
<gene>
    <name evidence="2" type="ORF">METZ01_LOCUS277245</name>
</gene>
<accession>A0A382KNZ3</accession>
<evidence type="ECO:0000313" key="2">
    <source>
        <dbReference type="EMBL" id="SVC24391.1"/>
    </source>
</evidence>
<dbReference type="Pfam" id="PF01522">
    <property type="entry name" value="Polysacc_deac_1"/>
    <property type="match status" value="1"/>
</dbReference>
<feature type="domain" description="NodB homology" evidence="1">
    <location>
        <begin position="29"/>
        <end position="137"/>
    </location>
</feature>
<proteinExistence type="predicted"/>
<dbReference type="AlphaFoldDB" id="A0A382KNZ3"/>
<sequence>MSTTHGSIIFGYDVESTSDATSGFLQGAQQLHRKHDVPWTIYVTGQTLSARIEDVRAVMDEPLLSIGQHTFNHVLLKSIYMRPDDGKPIHGRSPNFFHQGGTLEQIQQEIHSMQNLIADLLEIECRGLTGPWGYYRGLVDRPDILQILSDNGIKWIRTNARDYRDCQPTPFSEQPFFYTDQGFSEILELGVQGYQDDFYWDRFDDRRFGDSYQDYLFAMLEKVADESLVWNVCSHDHGTVDVETFFQTKGTWIEELIIRAKDMGIRFISPPDLYAEMVAA</sequence>